<keyword evidence="5" id="KW-0590">Pheromone-binding</keyword>
<dbReference type="CDD" id="cd19428">
    <property type="entry name" value="lipocalin_MUP-like"/>
    <property type="match status" value="1"/>
</dbReference>
<dbReference type="InterPro" id="IPR012674">
    <property type="entry name" value="Calycin"/>
</dbReference>
<dbReference type="GO" id="GO:0036094">
    <property type="term" value="F:small molecule binding"/>
    <property type="evidence" value="ECO:0007669"/>
    <property type="project" value="InterPro"/>
</dbReference>
<evidence type="ECO:0000256" key="8">
    <source>
        <dbReference type="SAM" id="SignalP"/>
    </source>
</evidence>
<dbReference type="GeneTree" id="ENSGT01050000244868"/>
<accession>A0A8D2DJL7</accession>
<evidence type="ECO:0000256" key="3">
    <source>
        <dbReference type="ARBA" id="ARBA00022525"/>
    </source>
</evidence>
<feature type="signal peptide" evidence="8">
    <location>
        <begin position="1"/>
        <end position="21"/>
    </location>
</feature>
<keyword evidence="4 8" id="KW-0732">Signal</keyword>
<evidence type="ECO:0000256" key="1">
    <source>
        <dbReference type="ARBA" id="ARBA00004613"/>
    </source>
</evidence>
<evidence type="ECO:0000256" key="5">
    <source>
        <dbReference type="ARBA" id="ARBA00023106"/>
    </source>
</evidence>
<sequence>TKMKLVLLCLGLALICAHTEGTHDVVTSNFDPSKYSGEWYSILLASDHKEKIEENGSMRVFVDYIHALQNSSLSFKFHIIINGECTEIVFVCDKTEEDGVYSVEYDGHNTFRVLETDYDDYIILHLINENNGDTFQLMELYGRTPDVTSELKHEFVKLCQKYGIVKENILDLTTVDRCIQSRDGGES</sequence>
<evidence type="ECO:0000256" key="6">
    <source>
        <dbReference type="ARBA" id="ARBA00023157"/>
    </source>
</evidence>
<dbReference type="GO" id="GO:0005550">
    <property type="term" value="F:pheromone binding"/>
    <property type="evidence" value="ECO:0007669"/>
    <property type="project" value="UniProtKB-KW"/>
</dbReference>
<dbReference type="Ensembl" id="ENSSVLT00005027994.1">
    <property type="protein sequence ID" value="ENSSVLP00005025187.1"/>
    <property type="gene ID" value="ENSSVLG00005019784.1"/>
</dbReference>
<evidence type="ECO:0000256" key="7">
    <source>
        <dbReference type="RuleBase" id="RU003695"/>
    </source>
</evidence>
<dbReference type="Proteomes" id="UP000694564">
    <property type="component" value="Chromosome 15"/>
</dbReference>
<dbReference type="InterPro" id="IPR022272">
    <property type="entry name" value="Lipocalin_CS"/>
</dbReference>
<organism evidence="10 11">
    <name type="scientific">Sciurus vulgaris</name>
    <name type="common">Eurasian red squirrel</name>
    <dbReference type="NCBI Taxonomy" id="55149"/>
    <lineage>
        <taxon>Eukaryota</taxon>
        <taxon>Metazoa</taxon>
        <taxon>Chordata</taxon>
        <taxon>Craniata</taxon>
        <taxon>Vertebrata</taxon>
        <taxon>Euteleostomi</taxon>
        <taxon>Mammalia</taxon>
        <taxon>Eutheria</taxon>
        <taxon>Euarchontoglires</taxon>
        <taxon>Glires</taxon>
        <taxon>Rodentia</taxon>
        <taxon>Sciuromorpha</taxon>
        <taxon>Sciuridae</taxon>
        <taxon>Sciurinae</taxon>
        <taxon>Sciurini</taxon>
        <taxon>Sciurus</taxon>
    </lineage>
</organism>
<dbReference type="PRINTS" id="PR00179">
    <property type="entry name" value="LIPOCALIN"/>
</dbReference>
<keyword evidence="6" id="KW-1015">Disulfide bond</keyword>
<evidence type="ECO:0000256" key="4">
    <source>
        <dbReference type="ARBA" id="ARBA00022729"/>
    </source>
</evidence>
<comment type="similarity">
    <text evidence="2 7">Belongs to the calycin superfamily. Lipocalin family.</text>
</comment>
<dbReference type="PANTHER" id="PTHR11430:SF76">
    <property type="entry name" value="MAJOR URINARY PROTEIN 1-RELATED"/>
    <property type="match status" value="1"/>
</dbReference>
<dbReference type="InterPro" id="IPR002345">
    <property type="entry name" value="Lipocalin"/>
</dbReference>
<feature type="domain" description="Lipocalin/cytosolic fatty-acid binding" evidence="9">
    <location>
        <begin position="36"/>
        <end position="173"/>
    </location>
</feature>
<dbReference type="PANTHER" id="PTHR11430">
    <property type="entry name" value="LIPOCALIN"/>
    <property type="match status" value="1"/>
</dbReference>
<dbReference type="PROSITE" id="PS00213">
    <property type="entry name" value="LIPOCALIN"/>
    <property type="match status" value="1"/>
</dbReference>
<dbReference type="InterPro" id="IPR002971">
    <property type="entry name" value="Maj_urinary"/>
</dbReference>
<dbReference type="Gene3D" id="2.40.128.20">
    <property type="match status" value="1"/>
</dbReference>
<feature type="chain" id="PRO_5034367756" description="Lipocalin/cytosolic fatty-acid binding domain-containing protein" evidence="8">
    <location>
        <begin position="22"/>
        <end position="187"/>
    </location>
</feature>
<evidence type="ECO:0000256" key="2">
    <source>
        <dbReference type="ARBA" id="ARBA00006889"/>
    </source>
</evidence>
<dbReference type="SUPFAM" id="SSF50814">
    <property type="entry name" value="Lipocalins"/>
    <property type="match status" value="1"/>
</dbReference>
<dbReference type="GO" id="GO:0005615">
    <property type="term" value="C:extracellular space"/>
    <property type="evidence" value="ECO:0007669"/>
    <property type="project" value="TreeGrafter"/>
</dbReference>
<dbReference type="AlphaFoldDB" id="A0A8D2DJL7"/>
<keyword evidence="3" id="KW-0964">Secreted</keyword>
<dbReference type="PRINTS" id="PR01221">
    <property type="entry name" value="MAJORURINARY"/>
</dbReference>
<name>A0A8D2DJL7_SCIVU</name>
<dbReference type="InterPro" id="IPR000566">
    <property type="entry name" value="Lipocln_cytosolic_FA-bd_dom"/>
</dbReference>
<proteinExistence type="inferred from homology"/>
<reference evidence="10" key="2">
    <citation type="submission" date="2025-09" db="UniProtKB">
        <authorList>
            <consortium name="Ensembl"/>
        </authorList>
    </citation>
    <scope>IDENTIFICATION</scope>
</reference>
<comment type="subcellular location">
    <subcellularLocation>
        <location evidence="1">Secreted</location>
    </subcellularLocation>
</comment>
<evidence type="ECO:0000313" key="11">
    <source>
        <dbReference type="Proteomes" id="UP000694564"/>
    </source>
</evidence>
<reference evidence="10" key="1">
    <citation type="submission" date="2025-08" db="UniProtKB">
        <authorList>
            <consortium name="Ensembl"/>
        </authorList>
    </citation>
    <scope>IDENTIFICATION</scope>
</reference>
<dbReference type="Pfam" id="PF00061">
    <property type="entry name" value="Lipocalin"/>
    <property type="match status" value="1"/>
</dbReference>
<keyword evidence="11" id="KW-1185">Reference proteome</keyword>
<dbReference type="FunFam" id="2.40.128.20:FF:000008">
    <property type="entry name" value="Major urinary protein"/>
    <property type="match status" value="1"/>
</dbReference>
<evidence type="ECO:0000313" key="10">
    <source>
        <dbReference type="Ensembl" id="ENSSVLP00005025187.1"/>
    </source>
</evidence>
<protein>
    <recommendedName>
        <fullName evidence="9">Lipocalin/cytosolic fatty-acid binding domain-containing protein</fullName>
    </recommendedName>
</protein>
<evidence type="ECO:0000259" key="9">
    <source>
        <dbReference type="Pfam" id="PF00061"/>
    </source>
</evidence>